<feature type="compositionally biased region" description="Polar residues" evidence="1">
    <location>
        <begin position="289"/>
        <end position="303"/>
    </location>
</feature>
<dbReference type="PANTHER" id="PTHR47219:SF20">
    <property type="entry name" value="TBC1 DOMAIN FAMILY MEMBER 2B"/>
    <property type="match status" value="1"/>
</dbReference>
<feature type="region of interest" description="Disordered" evidence="1">
    <location>
        <begin position="1211"/>
        <end position="1230"/>
    </location>
</feature>
<accession>A0A9W8E685</accession>
<feature type="compositionally biased region" description="Acidic residues" evidence="1">
    <location>
        <begin position="1450"/>
        <end position="1461"/>
    </location>
</feature>
<dbReference type="PROSITE" id="PS50086">
    <property type="entry name" value="TBC_RABGAP"/>
    <property type="match status" value="1"/>
</dbReference>
<feature type="compositionally biased region" description="Polar residues" evidence="1">
    <location>
        <begin position="1040"/>
        <end position="1050"/>
    </location>
</feature>
<dbReference type="EMBL" id="JANBPY010000011">
    <property type="protein sequence ID" value="KAJ1969966.1"/>
    <property type="molecule type" value="Genomic_DNA"/>
</dbReference>
<dbReference type="SMART" id="SM00164">
    <property type="entry name" value="TBC"/>
    <property type="match status" value="1"/>
</dbReference>
<feature type="region of interest" description="Disordered" evidence="1">
    <location>
        <begin position="1172"/>
        <end position="1195"/>
    </location>
</feature>
<dbReference type="SMART" id="SM00568">
    <property type="entry name" value="GRAM"/>
    <property type="match status" value="2"/>
</dbReference>
<feature type="region of interest" description="Disordered" evidence="1">
    <location>
        <begin position="931"/>
        <end position="998"/>
    </location>
</feature>
<gene>
    <name evidence="3" type="primary">GYP2</name>
    <name evidence="3" type="ORF">IWQ62_000277</name>
</gene>
<dbReference type="GO" id="GO:0031267">
    <property type="term" value="F:small GTPase binding"/>
    <property type="evidence" value="ECO:0007669"/>
    <property type="project" value="TreeGrafter"/>
</dbReference>
<dbReference type="SUPFAM" id="SSF47923">
    <property type="entry name" value="Ypt/Rab-GAP domain of gyp1p"/>
    <property type="match status" value="2"/>
</dbReference>
<name>A0A9W8E685_9FUNG</name>
<feature type="compositionally biased region" description="Basic and acidic residues" evidence="1">
    <location>
        <begin position="1433"/>
        <end position="1449"/>
    </location>
</feature>
<dbReference type="Proteomes" id="UP001150925">
    <property type="component" value="Unassembled WGS sequence"/>
</dbReference>
<feature type="compositionally biased region" description="Low complexity" evidence="1">
    <location>
        <begin position="979"/>
        <end position="990"/>
    </location>
</feature>
<dbReference type="InterPro" id="IPR011993">
    <property type="entry name" value="PH-like_dom_sf"/>
</dbReference>
<feature type="region of interest" description="Disordered" evidence="1">
    <location>
        <begin position="280"/>
        <end position="303"/>
    </location>
</feature>
<dbReference type="InterPro" id="IPR004182">
    <property type="entry name" value="GRAM"/>
</dbReference>
<feature type="compositionally biased region" description="Basic and acidic residues" evidence="1">
    <location>
        <begin position="962"/>
        <end position="971"/>
    </location>
</feature>
<dbReference type="FunFam" id="2.30.29.30:FF:000013">
    <property type="entry name" value="Putative TBC1 domain family member 8B"/>
    <property type="match status" value="1"/>
</dbReference>
<dbReference type="Gene3D" id="2.30.29.30">
    <property type="entry name" value="Pleckstrin-homology domain (PH domain)/Phosphotyrosine-binding domain (PTB)"/>
    <property type="match status" value="2"/>
</dbReference>
<feature type="region of interest" description="Disordered" evidence="1">
    <location>
        <begin position="1321"/>
        <end position="1342"/>
    </location>
</feature>
<protein>
    <submittedName>
        <fullName evidence="3">GTPase activating protein (GAP)</fullName>
    </submittedName>
</protein>
<dbReference type="Pfam" id="PF02893">
    <property type="entry name" value="GRAM"/>
    <property type="match status" value="2"/>
</dbReference>
<feature type="compositionally biased region" description="Low complexity" evidence="1">
    <location>
        <begin position="1025"/>
        <end position="1039"/>
    </location>
</feature>
<feature type="region of interest" description="Disordered" evidence="1">
    <location>
        <begin position="853"/>
        <end position="872"/>
    </location>
</feature>
<feature type="compositionally biased region" description="Basic and acidic residues" evidence="1">
    <location>
        <begin position="1468"/>
        <end position="1478"/>
    </location>
</feature>
<feature type="region of interest" description="Disordered" evidence="1">
    <location>
        <begin position="1393"/>
        <end position="1492"/>
    </location>
</feature>
<evidence type="ECO:0000256" key="1">
    <source>
        <dbReference type="SAM" id="MobiDB-lite"/>
    </source>
</evidence>
<sequence length="1504" mass="168946">MFIQPVESDPGPLWQDVGTSEDLVLQRNVTYQKSLFSNVLATIQNVLDTRQPPFRIGFRVSQVPERLIVLAIANTQEEIEKDWKWLQEQVVKALTVLDNPDERENFVVTKVRFLVSTTSDTTDEDANLDPKAVEAVRAFRQTFGMPASEQLVNYYACGYHKSLIIRQGWMYISENFLCFYAYLLGHETKICLELKDIEKLEKERSMRGVLSDAIRVVTKDQAEYFFSNFFHRDETYDLLVQLTNLAMARVLKSAASEYHNQQQQQHRLYQGDEKTICLADEESEDRGTTARSSSTGKPSKKQLTVTIDESLTAPNNLSLTAPGKLRLQKDLDVQKRDTEFQQRFAVAKNEHVLDTLAGAVFSLPSVNETYTGTLYISTSFLAFESPEFKGCHFAIPLVAIRRVERNASADALRPGFYIAVTLWHKMVLQFRIRRSQDVCDHWCVLLRDQLKEFLPIMTQLRPFLKQCSTEALLMNKLDQLKRRALGETFGYPDRLNSPRDKAKTQLWREYLETHGRNLTIVRMAEFNRLVRIGLPSTIRAEIWELCSGSLYLRFFHTGEYEALLKANHSKPGLYAAEIEKDLNRSLPEYPAYQTPDGINALRRVLNAYSWKDPELGYCQAMNIVASALLIYLDEEQTFWVLGVLCDQLLPGYYSTSMYGASLDQAIFEHLVAKTMPVLDSHFKQHDIQLAVACLPWFLTLFINSMPLAFAFRILDCFFLEGPKILFQVGLAVLKITGGQLLEAQDDGEFMNILKDYFNRLDEVVQLDSPAAQSRQLTKFHQLLLVAYRDFPFVTSEAIDELRRTHQLKIVHTVENFTKRMQIRNLPSTGKFAKHELSLLYDRFYSALYYESGSGVPSSNPVSRTSSSAAPSRPAVMTRMLIDVGPDSAKTMEPTICTSTQDRSRMNYNAFKRFMASVATWAKQEDPQVNPHLVGYMPRKNQAGAQSGSSTASPMITSGSLLDEPHTPELDSKSVSGEVSQPLNSPLPSSQTTAKRVPSRRDAGDWFLSRLFNVFWQRAQAAQPRSSTSKLSESPSLSTTGQDASPSTTDASGHPASLTASDQDIEVSAVATSEDMTLSFADVVAQLGHLLHLDMMSLMDFFYVLHDVTGQGRLSREDVYQVSESLLYLFRNNEDDQHLDSVSKFLQRAIQYAETGRFDMRVGKYVSEKDAAHFEEEERQSFPSNSPSSEEGAETATGNAPLVVLEDLDQPQSLAPSVPSPRSPTASLPSPRTPVLNTFSYALSPSAFRMIILADEFMESYMDHGFRDTFAVTPGSASGLLGIAAPLPNQRSTSASQVGRDLINSLWSNSTRLAENMGKRMADGIQQSRRRLESTSSTTTYMSPSQVEMQPQYTLGPNEPDIDENLQLGTTKDKGTELKPIMSDEAMSALASLSVGEEDQPLSPGLVGTEKAQPPIQPDEKEAEPSLKLSTKQANDKGDDIMDEVERLLNEVDDDVSDDDELFSVGKRSHTDKSTKGKMADSSSNPDQPFDIEDVERLLEDEDLL</sequence>
<reference evidence="3" key="1">
    <citation type="submission" date="2022-07" db="EMBL/GenBank/DDBJ databases">
        <title>Phylogenomic reconstructions and comparative analyses of Kickxellomycotina fungi.</title>
        <authorList>
            <person name="Reynolds N.K."/>
            <person name="Stajich J.E."/>
            <person name="Barry K."/>
            <person name="Grigoriev I.V."/>
            <person name="Crous P."/>
            <person name="Smith M.E."/>
        </authorList>
    </citation>
    <scope>NUCLEOTIDE SEQUENCE</scope>
    <source>
        <strain evidence="3">RSA 1196</strain>
    </source>
</reference>
<feature type="domain" description="Rab-GAP TBC" evidence="2">
    <location>
        <begin position="533"/>
        <end position="721"/>
    </location>
</feature>
<dbReference type="InterPro" id="IPR050302">
    <property type="entry name" value="Rab_GAP_TBC_domain"/>
</dbReference>
<dbReference type="Pfam" id="PF00566">
    <property type="entry name" value="RabGAP-TBC"/>
    <property type="match status" value="1"/>
</dbReference>
<feature type="compositionally biased region" description="Low complexity" evidence="1">
    <location>
        <begin position="941"/>
        <end position="952"/>
    </location>
</feature>
<feature type="region of interest" description="Disordered" evidence="1">
    <location>
        <begin position="1022"/>
        <end position="1060"/>
    </location>
</feature>
<dbReference type="InterPro" id="IPR035969">
    <property type="entry name" value="Rab-GAP_TBC_sf"/>
</dbReference>
<proteinExistence type="predicted"/>
<dbReference type="GO" id="GO:0005096">
    <property type="term" value="F:GTPase activator activity"/>
    <property type="evidence" value="ECO:0007669"/>
    <property type="project" value="TreeGrafter"/>
</dbReference>
<keyword evidence="4" id="KW-1185">Reference proteome</keyword>
<organism evidence="3 4">
    <name type="scientific">Dispira parvispora</name>
    <dbReference type="NCBI Taxonomy" id="1520584"/>
    <lineage>
        <taxon>Eukaryota</taxon>
        <taxon>Fungi</taxon>
        <taxon>Fungi incertae sedis</taxon>
        <taxon>Zoopagomycota</taxon>
        <taxon>Kickxellomycotina</taxon>
        <taxon>Dimargaritomycetes</taxon>
        <taxon>Dimargaritales</taxon>
        <taxon>Dimargaritaceae</taxon>
        <taxon>Dispira</taxon>
    </lineage>
</organism>
<dbReference type="Gene3D" id="1.10.8.270">
    <property type="entry name" value="putative rabgap domain of human tbc1 domain family member 14 like domains"/>
    <property type="match status" value="1"/>
</dbReference>
<evidence type="ECO:0000313" key="4">
    <source>
        <dbReference type="Proteomes" id="UP001150925"/>
    </source>
</evidence>
<comment type="caution">
    <text evidence="3">The sequence shown here is derived from an EMBL/GenBank/DDBJ whole genome shotgun (WGS) entry which is preliminary data.</text>
</comment>
<dbReference type="Gene3D" id="1.10.472.80">
    <property type="entry name" value="Ypt/Rab-GAP domain of gyp1p, domain 3"/>
    <property type="match status" value="1"/>
</dbReference>
<dbReference type="InterPro" id="IPR000195">
    <property type="entry name" value="Rab-GAP-TBC_dom"/>
</dbReference>
<evidence type="ECO:0000259" key="2">
    <source>
        <dbReference type="PROSITE" id="PS50086"/>
    </source>
</evidence>
<dbReference type="OrthoDB" id="17687at2759"/>
<evidence type="ECO:0000313" key="3">
    <source>
        <dbReference type="EMBL" id="KAJ1969966.1"/>
    </source>
</evidence>
<dbReference type="PANTHER" id="PTHR47219">
    <property type="entry name" value="RAB GTPASE-ACTIVATING PROTEIN 1-LIKE"/>
    <property type="match status" value="1"/>
</dbReference>